<dbReference type="InterPro" id="IPR019060">
    <property type="entry name" value="DUF2382"/>
</dbReference>
<feature type="region of interest" description="Disordered" evidence="1">
    <location>
        <begin position="209"/>
        <end position="270"/>
    </location>
</feature>
<name>A0A6J4KHD8_9BACT</name>
<dbReference type="PANTHER" id="PTHR38463">
    <property type="entry name" value="STRESS RESPONSE PROTEIN YSNF"/>
    <property type="match status" value="1"/>
</dbReference>
<accession>A0A6J4KHD8</accession>
<evidence type="ECO:0000313" key="3">
    <source>
        <dbReference type="EMBL" id="CAA9305036.1"/>
    </source>
</evidence>
<evidence type="ECO:0000259" key="2">
    <source>
        <dbReference type="Pfam" id="PF09557"/>
    </source>
</evidence>
<feature type="region of interest" description="Disordered" evidence="1">
    <location>
        <begin position="1"/>
        <end position="32"/>
    </location>
</feature>
<dbReference type="EMBL" id="CADCTX010000175">
    <property type="protein sequence ID" value="CAA9305036.1"/>
    <property type="molecule type" value="Genomic_DNA"/>
</dbReference>
<dbReference type="InterPro" id="IPR052967">
    <property type="entry name" value="Stress_Response_Assoc"/>
</dbReference>
<gene>
    <name evidence="3" type="ORF">AVDCRST_MAG40-616</name>
</gene>
<feature type="non-terminal residue" evidence="3">
    <location>
        <position position="1"/>
    </location>
</feature>
<protein>
    <recommendedName>
        <fullName evidence="2">DUF2382 domain-containing protein</fullName>
    </recommendedName>
</protein>
<reference evidence="3" key="1">
    <citation type="submission" date="2020-02" db="EMBL/GenBank/DDBJ databases">
        <authorList>
            <person name="Meier V. D."/>
        </authorList>
    </citation>
    <scope>NUCLEOTIDE SEQUENCE</scope>
    <source>
        <strain evidence="3">AVDCRST_MAG40</strain>
    </source>
</reference>
<feature type="domain" description="DUF2382" evidence="2">
    <location>
        <begin position="95"/>
        <end position="204"/>
    </location>
</feature>
<feature type="compositionally biased region" description="Polar residues" evidence="1">
    <location>
        <begin position="13"/>
        <end position="28"/>
    </location>
</feature>
<feature type="compositionally biased region" description="Basic and acidic residues" evidence="1">
    <location>
        <begin position="259"/>
        <end position="270"/>
    </location>
</feature>
<dbReference type="AlphaFoldDB" id="A0A6J4KHD8"/>
<dbReference type="PANTHER" id="PTHR38463:SF1">
    <property type="entry name" value="STRESS RESPONSE PROTEIN YSNF"/>
    <property type="match status" value="1"/>
</dbReference>
<proteinExistence type="predicted"/>
<organism evidence="3">
    <name type="scientific">uncultured Gemmatimonadaceae bacterium</name>
    <dbReference type="NCBI Taxonomy" id="246130"/>
    <lineage>
        <taxon>Bacteria</taxon>
        <taxon>Pseudomonadati</taxon>
        <taxon>Gemmatimonadota</taxon>
        <taxon>Gemmatimonadia</taxon>
        <taxon>Gemmatimonadales</taxon>
        <taxon>Gemmatimonadaceae</taxon>
        <taxon>environmental samples</taxon>
    </lineage>
</organism>
<feature type="compositionally biased region" description="Basic and acidic residues" evidence="1">
    <location>
        <begin position="235"/>
        <end position="251"/>
    </location>
</feature>
<dbReference type="Pfam" id="PF09557">
    <property type="entry name" value="DUF2382"/>
    <property type="match status" value="1"/>
</dbReference>
<evidence type="ECO:0000256" key="1">
    <source>
        <dbReference type="SAM" id="MobiDB-lite"/>
    </source>
</evidence>
<sequence>STFNDDDDAHYQSHFQSTSAKSGSSGRASYNDVRPAYQLGHLAGVNPDYRNRSFDEVEPHLQNAYSSSGKKDWSDVRGHARDAYSRGQQVGDQRLTLAEEELRIGKRQVQAGEVALHKTIETEHVRETVPLMHEEVTIERRPVTDMNASTNVQITEDEIRIPIMAEEAVVEKRVVGKEEVVVHREQVTENQSVEADLRRERLVVDRDVETKGASGVGTSGLTGSTGSTGSTGKGLGERLADKLDDVKDKFDGNPASKPGVDRTDNTDRRI</sequence>
<dbReference type="NCBIfam" id="TIGR02271">
    <property type="entry name" value="YsnF/AvaK domain"/>
    <property type="match status" value="1"/>
</dbReference>